<evidence type="ECO:0000256" key="6">
    <source>
        <dbReference type="ARBA" id="ARBA00023136"/>
    </source>
</evidence>
<comment type="subcellular location">
    <subcellularLocation>
        <location evidence="1">Membrane</location>
        <topology evidence="1">Multi-pass membrane protein</topology>
    </subcellularLocation>
</comment>
<evidence type="ECO:0000259" key="8">
    <source>
        <dbReference type="Pfam" id="PF02397"/>
    </source>
</evidence>
<dbReference type="PANTHER" id="PTHR30576">
    <property type="entry name" value="COLANIC BIOSYNTHESIS UDP-GLUCOSE LIPID CARRIER TRANSFERASE"/>
    <property type="match status" value="1"/>
</dbReference>
<organism evidence="9 10">
    <name type="scientific">Tannerella sp. oral taxon BU063 isolate Cell 2</name>
    <dbReference type="NCBI Taxonomy" id="1411148"/>
    <lineage>
        <taxon>Bacteria</taxon>
        <taxon>Pseudomonadati</taxon>
        <taxon>Bacteroidota</taxon>
        <taxon>Bacteroidia</taxon>
        <taxon>Bacteroidales</taxon>
        <taxon>Tannerellaceae</taxon>
        <taxon>Tannerella</taxon>
    </lineage>
</organism>
<accession>W2C4F3</accession>
<gene>
    <name evidence="9" type="ORF">N425_10535</name>
</gene>
<feature type="transmembrane region" description="Helical" evidence="7">
    <location>
        <begin position="279"/>
        <end position="301"/>
    </location>
</feature>
<dbReference type="InterPro" id="IPR017473">
    <property type="entry name" value="Undecaprenyl-P_gluc_Ptfrase"/>
</dbReference>
<feature type="transmembrane region" description="Helical" evidence="7">
    <location>
        <begin position="49"/>
        <end position="70"/>
    </location>
</feature>
<evidence type="ECO:0000313" key="10">
    <source>
        <dbReference type="Proteomes" id="UP000018837"/>
    </source>
</evidence>
<evidence type="ECO:0000256" key="5">
    <source>
        <dbReference type="ARBA" id="ARBA00022989"/>
    </source>
</evidence>
<dbReference type="EMBL" id="AYUF01000485">
    <property type="protein sequence ID" value="ETK01357.1"/>
    <property type="molecule type" value="Genomic_DNA"/>
</dbReference>
<keyword evidence="5 7" id="KW-1133">Transmembrane helix</keyword>
<sequence>MEKNSRQGYFLQWLIGVGDLVLINALFLVLYRALSADYTRLIGHSLKEIILLLNFCYFFALYFVPVRVHLSVVFLDNIVKRSFMLITFQMIMFTTCLIFMRIGHGSARFLIILYGTLLVAFSLWRVVMRVIVKIYRRKGYSVKNVIIVGAGKNGLELYKVLKNDMAYGFNVYGFFDDNEALRGGLPNYLGRLKETEAFIETHPVDEIYCTIPGANSEKISGLLSFAEKHMIRFYILPDFYRDIKKSMVMEIMEYVPLLSIRNEPLQSASNRAVKRAFDILFSSLVMLLLYPMLYLVIGLLIKLSSPGPILFKQKRTGLYGKEFDCYKFRTMRVNKEADEKQATRDDPRTTPIGAFLRHTNLDEIPQFVNVLKGDMSVVGPRPHMLKHTEQYSKLIDKYMVRHLVKPGITGWAQITGYRGETKTLEQMEGRVKRDVWYIENWSFFLDLKIIYVTVVNMFQGEKNAY</sequence>
<comment type="similarity">
    <text evidence="2">Belongs to the bacterial sugar transferase family.</text>
</comment>
<protein>
    <submittedName>
        <fullName evidence="9">Glycosyl transferase</fullName>
    </submittedName>
</protein>
<dbReference type="Proteomes" id="UP000018837">
    <property type="component" value="Unassembled WGS sequence"/>
</dbReference>
<keyword evidence="4 7" id="KW-0812">Transmembrane</keyword>
<feature type="domain" description="Bacterial sugar transferase" evidence="8">
    <location>
        <begin position="274"/>
        <end position="458"/>
    </location>
</feature>
<evidence type="ECO:0000256" key="1">
    <source>
        <dbReference type="ARBA" id="ARBA00004141"/>
    </source>
</evidence>
<dbReference type="GO" id="GO:0016020">
    <property type="term" value="C:membrane"/>
    <property type="evidence" value="ECO:0007669"/>
    <property type="project" value="UniProtKB-SubCell"/>
</dbReference>
<dbReference type="Pfam" id="PF02397">
    <property type="entry name" value="Bac_transf"/>
    <property type="match status" value="1"/>
</dbReference>
<feature type="transmembrane region" description="Helical" evidence="7">
    <location>
        <begin position="109"/>
        <end position="128"/>
    </location>
</feature>
<keyword evidence="6 7" id="KW-0472">Membrane</keyword>
<dbReference type="SUPFAM" id="SSF51735">
    <property type="entry name" value="NAD(P)-binding Rossmann-fold domains"/>
    <property type="match status" value="1"/>
</dbReference>
<dbReference type="NCBIfam" id="TIGR03025">
    <property type="entry name" value="EPS_sugtrans"/>
    <property type="match status" value="1"/>
</dbReference>
<dbReference type="GO" id="GO:0016780">
    <property type="term" value="F:phosphotransferase activity, for other substituted phosphate groups"/>
    <property type="evidence" value="ECO:0007669"/>
    <property type="project" value="TreeGrafter"/>
</dbReference>
<feature type="transmembrane region" description="Helical" evidence="7">
    <location>
        <begin position="9"/>
        <end position="29"/>
    </location>
</feature>
<proteinExistence type="inferred from homology"/>
<comment type="caution">
    <text evidence="9">The sequence shown here is derived from an EMBL/GenBank/DDBJ whole genome shotgun (WGS) entry which is preliminary data.</text>
</comment>
<dbReference type="Gene3D" id="3.40.50.720">
    <property type="entry name" value="NAD(P)-binding Rossmann-like Domain"/>
    <property type="match status" value="1"/>
</dbReference>
<dbReference type="InterPro" id="IPR003362">
    <property type="entry name" value="Bact_transf"/>
</dbReference>
<evidence type="ECO:0000313" key="9">
    <source>
        <dbReference type="EMBL" id="ETK01357.1"/>
    </source>
</evidence>
<name>W2C4F3_9BACT</name>
<evidence type="ECO:0000256" key="4">
    <source>
        <dbReference type="ARBA" id="ARBA00022692"/>
    </source>
</evidence>
<dbReference type="NCBIfam" id="TIGR03023">
    <property type="entry name" value="WcaJ_sugtrans"/>
    <property type="match status" value="1"/>
</dbReference>
<reference evidence="9 10" key="1">
    <citation type="submission" date="2013-11" db="EMBL/GenBank/DDBJ databases">
        <title>Single cell genomics of uncultured Tannerella BU063 (oral taxon 286).</title>
        <authorList>
            <person name="Beall C.J."/>
            <person name="Campbell A.G."/>
            <person name="Griffen A.L."/>
            <person name="Podar M."/>
            <person name="Leys E.J."/>
        </authorList>
    </citation>
    <scope>NUCLEOTIDE SEQUENCE [LARGE SCALE GENOMIC DNA]</scope>
    <source>
        <strain evidence="9">Cell 2</strain>
    </source>
</reference>
<dbReference type="AlphaFoldDB" id="W2C4F3"/>
<dbReference type="PATRIC" id="fig|1411148.3.peg.1706"/>
<evidence type="ECO:0000256" key="3">
    <source>
        <dbReference type="ARBA" id="ARBA00022679"/>
    </source>
</evidence>
<evidence type="ECO:0000256" key="7">
    <source>
        <dbReference type="SAM" id="Phobius"/>
    </source>
</evidence>
<dbReference type="PANTHER" id="PTHR30576:SF0">
    <property type="entry name" value="UNDECAPRENYL-PHOSPHATE N-ACETYLGALACTOSAMINYL 1-PHOSPHATE TRANSFERASE-RELATED"/>
    <property type="match status" value="1"/>
</dbReference>
<dbReference type="InterPro" id="IPR017475">
    <property type="entry name" value="EPS_sugar_tfrase"/>
</dbReference>
<dbReference type="Pfam" id="PF13727">
    <property type="entry name" value="CoA_binding_3"/>
    <property type="match status" value="1"/>
</dbReference>
<evidence type="ECO:0000256" key="2">
    <source>
        <dbReference type="ARBA" id="ARBA00006464"/>
    </source>
</evidence>
<dbReference type="InterPro" id="IPR036291">
    <property type="entry name" value="NAD(P)-bd_dom_sf"/>
</dbReference>
<feature type="transmembrane region" description="Helical" evidence="7">
    <location>
        <begin position="82"/>
        <end position="103"/>
    </location>
</feature>
<keyword evidence="3 9" id="KW-0808">Transferase</keyword>